<dbReference type="Ensembl" id="ENSCPGT00000016155.1">
    <property type="protein sequence ID" value="ENSCPGP00000014740.1"/>
    <property type="gene ID" value="ENSCPGG00000010394.1"/>
</dbReference>
<reference evidence="2" key="1">
    <citation type="submission" date="2025-08" db="UniProtKB">
        <authorList>
            <consortium name="Ensembl"/>
        </authorList>
    </citation>
    <scope>IDENTIFICATION</scope>
</reference>
<keyword evidence="3" id="KW-1185">Reference proteome</keyword>
<evidence type="ECO:0000313" key="3">
    <source>
        <dbReference type="Proteomes" id="UP000694419"/>
    </source>
</evidence>
<dbReference type="SUPFAM" id="SSF47323">
    <property type="entry name" value="Anticodon-binding domain of a subclass of class I aminoacyl-tRNA synthetases"/>
    <property type="match status" value="1"/>
</dbReference>
<evidence type="ECO:0000313" key="2">
    <source>
        <dbReference type="Ensembl" id="ENSCPGP00000014740.1"/>
    </source>
</evidence>
<reference evidence="2" key="2">
    <citation type="submission" date="2025-09" db="UniProtKB">
        <authorList>
            <consortium name="Ensembl"/>
        </authorList>
    </citation>
    <scope>IDENTIFICATION</scope>
</reference>
<proteinExistence type="predicted"/>
<dbReference type="GO" id="GO:0006418">
    <property type="term" value="P:tRNA aminoacylation for protein translation"/>
    <property type="evidence" value="ECO:0007669"/>
    <property type="project" value="InterPro"/>
</dbReference>
<dbReference type="Gene3D" id="1.10.730.10">
    <property type="entry name" value="Isoleucyl-tRNA Synthetase, Domain 1"/>
    <property type="match status" value="1"/>
</dbReference>
<organism evidence="2 3">
    <name type="scientific">Calidris pygmaea</name>
    <name type="common">Spoon-billed sandpiper</name>
    <dbReference type="NCBI Taxonomy" id="425635"/>
    <lineage>
        <taxon>Eukaryota</taxon>
        <taxon>Metazoa</taxon>
        <taxon>Chordata</taxon>
        <taxon>Craniata</taxon>
        <taxon>Vertebrata</taxon>
        <taxon>Euteleostomi</taxon>
        <taxon>Archelosauria</taxon>
        <taxon>Archosauria</taxon>
        <taxon>Dinosauria</taxon>
        <taxon>Saurischia</taxon>
        <taxon>Theropoda</taxon>
        <taxon>Coelurosauria</taxon>
        <taxon>Aves</taxon>
        <taxon>Neognathae</taxon>
        <taxon>Neoaves</taxon>
        <taxon>Charadriiformes</taxon>
        <taxon>Scolopacidae</taxon>
        <taxon>Calidris</taxon>
    </lineage>
</organism>
<dbReference type="InterPro" id="IPR037380">
    <property type="entry name" value="DALRD3"/>
</dbReference>
<protein>
    <submittedName>
        <fullName evidence="2">DALR anticodon binding domain containing 3</fullName>
    </submittedName>
</protein>
<evidence type="ECO:0000256" key="1">
    <source>
        <dbReference type="SAM" id="MobiDB-lite"/>
    </source>
</evidence>
<feature type="compositionally biased region" description="Basic residues" evidence="1">
    <location>
        <begin position="357"/>
        <end position="373"/>
    </location>
</feature>
<sequence length="407" mass="43360">SREVLRQLRVDWPSSCGGSDLPDAISALKQALGRSPCATARGQAPGAAVLPEAVISKVHLKSFVEQQGLEGYDPNLDVLLGESRFLLSCNGVWAPSCALLQAEGQGSCCSVVHVVSCEEEFQQQQLDLLWRILDPGAHTALQKHLVCGPVKVTNPSSPIGALTVLLAYEAWTEVIDTLTVAAIRFEMLSTAHRSQITLDLEDSSISTKGTKSGAFVMYNCARLATLFDTYQRAVERGTYPPLPPPSELNFSCLREEGEWLLLFNYLLPFPEVLQQAAELPPPSKGIRITANTETVSATSTCGCCSNSPSPGEGYSPVSDMGAAAAAAAAAPGAARRGCQSRTPPSSPPVARWPPAGRRARARRAPRCPRRARRTPPPPSHSRQAPSSPALTGHGPRSRTAATRAPCP</sequence>
<dbReference type="GO" id="GO:0000049">
    <property type="term" value="F:tRNA binding"/>
    <property type="evidence" value="ECO:0007669"/>
    <property type="project" value="TreeGrafter"/>
</dbReference>
<dbReference type="GO" id="GO:0106217">
    <property type="term" value="P:tRNA C3-cytosine methylation"/>
    <property type="evidence" value="ECO:0007669"/>
    <property type="project" value="TreeGrafter"/>
</dbReference>
<dbReference type="GO" id="GO:0004812">
    <property type="term" value="F:aminoacyl-tRNA ligase activity"/>
    <property type="evidence" value="ECO:0007669"/>
    <property type="project" value="InterPro"/>
</dbReference>
<feature type="region of interest" description="Disordered" evidence="1">
    <location>
        <begin position="333"/>
        <end position="407"/>
    </location>
</feature>
<accession>A0A8C3JZI8</accession>
<name>A0A8C3JZI8_9CHAR</name>
<feature type="compositionally biased region" description="Polar residues" evidence="1">
    <location>
        <begin position="380"/>
        <end position="389"/>
    </location>
</feature>
<dbReference type="PANTHER" id="PTHR16043">
    <property type="entry name" value="DALRD3 PROTEIN"/>
    <property type="match status" value="1"/>
</dbReference>
<dbReference type="PANTHER" id="PTHR16043:SF1">
    <property type="entry name" value="DALR ANTICODON-BINDING DOMAIN-CONTAINING PROTEIN 3"/>
    <property type="match status" value="1"/>
</dbReference>
<dbReference type="Proteomes" id="UP000694419">
    <property type="component" value="Unplaced"/>
</dbReference>
<dbReference type="InterPro" id="IPR009080">
    <property type="entry name" value="tRNAsynth_Ia_anticodon-bd"/>
</dbReference>
<dbReference type="GO" id="GO:0005524">
    <property type="term" value="F:ATP binding"/>
    <property type="evidence" value="ECO:0007669"/>
    <property type="project" value="InterPro"/>
</dbReference>
<dbReference type="AlphaFoldDB" id="A0A8C3JZI8"/>